<keyword evidence="2" id="KW-1185">Reference proteome</keyword>
<sequence>MQNYYLGTISDILRNLERAMSYGSLEPYDLVSNQWSAYVRRVKQYMLINQTEDELKVPLLLSAVGDATYSLMSNICSPIHPEDLRFDALIRLMTEYLEKPEKHHTEIAERHVFRQRRQRSDESLVDFLESLQRLARNCNFGTMLKENLRDQFISGMADRNMRSKLFGEKNIQYPEAVALALAMERSAKSLTYDPYGGNPPQYPPPQNQIYPQIYNPANAPPPGQPANYPAGQQPYPYQPGFSYPYQGQPGIAPSAPGLAQTAPPAAFSYAGYPTVTPQPGYGPAVEWVPSSPQTAASLSDRAVVAGYEGHDGSPLWAIRAHFQGDLIPGKLPIKHRCAYVPWGGKENAVNNIEVCCARPERIRWIESRNGSVPPNAVVAGNTSNGEPLYIGRAKHEGSLTPGKVHPSHKNMYISFAGKEIPHNTYEVLCTI</sequence>
<reference evidence="1 2" key="1">
    <citation type="journal article" date="2022" name="Genome Biol. Evol.">
        <title>The Spruce Budworm Genome: Reconstructing the Evolutionary History of Antifreeze Proteins.</title>
        <authorList>
            <person name="Beliveau C."/>
            <person name="Gagne P."/>
            <person name="Picq S."/>
            <person name="Vernygora O."/>
            <person name="Keeling C.I."/>
            <person name="Pinkney K."/>
            <person name="Doucet D."/>
            <person name="Wen F."/>
            <person name="Johnston J.S."/>
            <person name="Maaroufi H."/>
            <person name="Boyle B."/>
            <person name="Laroche J."/>
            <person name="Dewar K."/>
            <person name="Juretic N."/>
            <person name="Blackburn G."/>
            <person name="Nisole A."/>
            <person name="Brunet B."/>
            <person name="Brandao M."/>
            <person name="Lumley L."/>
            <person name="Duan J."/>
            <person name="Quan G."/>
            <person name="Lucarotti C.J."/>
            <person name="Roe A.D."/>
            <person name="Sperling F.A.H."/>
            <person name="Levesque R.C."/>
            <person name="Cusson M."/>
        </authorList>
    </citation>
    <scope>NUCLEOTIDE SEQUENCE [LARGE SCALE GENOMIC DNA]</scope>
    <source>
        <strain evidence="1">Glfc:IPQL:Cfum</strain>
    </source>
</reference>
<dbReference type="EMBL" id="CM046113">
    <property type="protein sequence ID" value="KAI8420802.1"/>
    <property type="molecule type" value="Genomic_DNA"/>
</dbReference>
<name>A0ACC0J9J1_CHOFU</name>
<dbReference type="Proteomes" id="UP001064048">
    <property type="component" value="Chromosome 13"/>
</dbReference>
<evidence type="ECO:0000313" key="1">
    <source>
        <dbReference type="EMBL" id="KAI8420802.1"/>
    </source>
</evidence>
<evidence type="ECO:0000313" key="2">
    <source>
        <dbReference type="Proteomes" id="UP001064048"/>
    </source>
</evidence>
<accession>A0ACC0J9J1</accession>
<protein>
    <submittedName>
        <fullName evidence="1">Uncharacterized protein</fullName>
    </submittedName>
</protein>
<organism evidence="1 2">
    <name type="scientific">Choristoneura fumiferana</name>
    <name type="common">Spruce budworm moth</name>
    <name type="synonym">Archips fumiferana</name>
    <dbReference type="NCBI Taxonomy" id="7141"/>
    <lineage>
        <taxon>Eukaryota</taxon>
        <taxon>Metazoa</taxon>
        <taxon>Ecdysozoa</taxon>
        <taxon>Arthropoda</taxon>
        <taxon>Hexapoda</taxon>
        <taxon>Insecta</taxon>
        <taxon>Pterygota</taxon>
        <taxon>Neoptera</taxon>
        <taxon>Endopterygota</taxon>
        <taxon>Lepidoptera</taxon>
        <taxon>Glossata</taxon>
        <taxon>Ditrysia</taxon>
        <taxon>Tortricoidea</taxon>
        <taxon>Tortricidae</taxon>
        <taxon>Tortricinae</taxon>
        <taxon>Choristoneura</taxon>
    </lineage>
</organism>
<proteinExistence type="predicted"/>
<gene>
    <name evidence="1" type="ORF">MSG28_008007</name>
</gene>
<comment type="caution">
    <text evidence="1">The sequence shown here is derived from an EMBL/GenBank/DDBJ whole genome shotgun (WGS) entry which is preliminary data.</text>
</comment>